<dbReference type="AlphaFoldDB" id="A0A6L8RV72"/>
<feature type="transmembrane region" description="Helical" evidence="1">
    <location>
        <begin position="108"/>
        <end position="126"/>
    </location>
</feature>
<feature type="domain" description="Stage V sporulation protein AA" evidence="2">
    <location>
        <begin position="6"/>
        <end position="96"/>
    </location>
</feature>
<sequence length="224" mass="25243">MAANSDDIYIKADRNIEVAKKSVTLGDVLKIECANPVMLARIRSTHLLTFHHPDNKRERRVVMSVLKVIQKIHEIYPEASVENIGETDFIVTYEEQDGKGGAIHVAKIVMVVLISFFGAAFSTMAFNNDVGVTKMFGQIYELLTGTKSNGFTILEFMYCIGIIIGILTFFNHFGKKRLSVDPTPMEVEMRLYENDIQTTLVETYSRKEKELDVDEKHITGNSGT</sequence>
<dbReference type="InterPro" id="IPR038548">
    <property type="entry name" value="SporV_AA_N_sf"/>
</dbReference>
<protein>
    <submittedName>
        <fullName evidence="3">Stage V sporulation protein AA</fullName>
    </submittedName>
</protein>
<dbReference type="Proteomes" id="UP000472916">
    <property type="component" value="Unassembled WGS sequence"/>
</dbReference>
<accession>A0A6L8RV72</accession>
<organism evidence="3 4">
    <name type="scientific">Dorea longicatena</name>
    <dbReference type="NCBI Taxonomy" id="88431"/>
    <lineage>
        <taxon>Bacteria</taxon>
        <taxon>Bacillati</taxon>
        <taxon>Bacillota</taxon>
        <taxon>Clostridia</taxon>
        <taxon>Lachnospirales</taxon>
        <taxon>Lachnospiraceae</taxon>
        <taxon>Dorea</taxon>
    </lineage>
</organism>
<evidence type="ECO:0000313" key="3">
    <source>
        <dbReference type="EMBL" id="MZK40164.1"/>
    </source>
</evidence>
<reference evidence="3 4" key="1">
    <citation type="journal article" date="2019" name="Nat. Med.">
        <title>A library of human gut bacterial isolates paired with longitudinal multiomics data enables mechanistic microbiome research.</title>
        <authorList>
            <person name="Poyet M."/>
            <person name="Groussin M."/>
            <person name="Gibbons S.M."/>
            <person name="Avila-Pacheco J."/>
            <person name="Jiang X."/>
            <person name="Kearney S.M."/>
            <person name="Perrotta A.R."/>
            <person name="Berdy B."/>
            <person name="Zhao S."/>
            <person name="Lieberman T.D."/>
            <person name="Swanson P.K."/>
            <person name="Smith M."/>
            <person name="Roesemann S."/>
            <person name="Alexander J.E."/>
            <person name="Rich S.A."/>
            <person name="Livny J."/>
            <person name="Vlamakis H."/>
            <person name="Clish C."/>
            <person name="Bullock K."/>
            <person name="Deik A."/>
            <person name="Scott J."/>
            <person name="Pierce K.A."/>
            <person name="Xavier R.J."/>
            <person name="Alm E.J."/>
        </authorList>
    </citation>
    <scope>NUCLEOTIDE SEQUENCE [LARGE SCALE GENOMIC DNA]</scope>
    <source>
        <strain evidence="3 4">BIOML-A6</strain>
    </source>
</reference>
<evidence type="ECO:0000259" key="2">
    <source>
        <dbReference type="Pfam" id="PF12164"/>
    </source>
</evidence>
<evidence type="ECO:0000313" key="4">
    <source>
        <dbReference type="Proteomes" id="UP000472916"/>
    </source>
</evidence>
<dbReference type="EMBL" id="WWSC01000001">
    <property type="protein sequence ID" value="MZK40164.1"/>
    <property type="molecule type" value="Genomic_DNA"/>
</dbReference>
<keyword evidence="1" id="KW-1133">Transmembrane helix</keyword>
<comment type="caution">
    <text evidence="3">The sequence shown here is derived from an EMBL/GenBank/DDBJ whole genome shotgun (WGS) entry which is preliminary data.</text>
</comment>
<keyword evidence="1" id="KW-0812">Transmembrane</keyword>
<keyword evidence="1" id="KW-0472">Membrane</keyword>
<dbReference type="InterPro" id="IPR021997">
    <property type="entry name" value="SporV_AA"/>
</dbReference>
<dbReference type="Pfam" id="PF12164">
    <property type="entry name" value="SporV_AA"/>
    <property type="match status" value="1"/>
</dbReference>
<dbReference type="Gene3D" id="2.60.480.10">
    <property type="entry name" value="eubacterium ventriosum atcc domain"/>
    <property type="match status" value="1"/>
</dbReference>
<feature type="transmembrane region" description="Helical" evidence="1">
    <location>
        <begin position="150"/>
        <end position="170"/>
    </location>
</feature>
<dbReference type="RefSeq" id="WP_130096231.1">
    <property type="nucleotide sequence ID" value="NZ_JAAILO010000004.1"/>
</dbReference>
<evidence type="ECO:0000256" key="1">
    <source>
        <dbReference type="SAM" id="Phobius"/>
    </source>
</evidence>
<gene>
    <name evidence="3" type="ORF">GT528_00235</name>
</gene>
<name>A0A6L8RV72_9FIRM</name>
<proteinExistence type="predicted"/>